<evidence type="ECO:0000259" key="1">
    <source>
        <dbReference type="PROSITE" id="PS50966"/>
    </source>
</evidence>
<protein>
    <recommendedName>
        <fullName evidence="1">SWIM-type domain-containing protein</fullName>
    </recommendedName>
</protein>
<feature type="non-terminal residue" evidence="2">
    <location>
        <position position="1"/>
    </location>
</feature>
<dbReference type="AlphaFoldDB" id="X1FXJ6"/>
<dbReference type="PROSITE" id="PS50966">
    <property type="entry name" value="ZF_SWIM"/>
    <property type="match status" value="1"/>
</dbReference>
<comment type="caution">
    <text evidence="2">The sequence shown here is derived from an EMBL/GenBank/DDBJ whole genome shotgun (WGS) entry which is preliminary data.</text>
</comment>
<reference evidence="2" key="1">
    <citation type="journal article" date="2014" name="Front. Microbiol.">
        <title>High frequency of phylogenetically diverse reductive dehalogenase-homologous genes in deep subseafloor sedimentary metagenomes.</title>
        <authorList>
            <person name="Kawai M."/>
            <person name="Futagami T."/>
            <person name="Toyoda A."/>
            <person name="Takaki Y."/>
            <person name="Nishi S."/>
            <person name="Hori S."/>
            <person name="Arai W."/>
            <person name="Tsubouchi T."/>
            <person name="Morono Y."/>
            <person name="Uchiyama I."/>
            <person name="Ito T."/>
            <person name="Fujiyama A."/>
            <person name="Inagaki F."/>
            <person name="Takami H."/>
        </authorList>
    </citation>
    <scope>NUCLEOTIDE SEQUENCE</scope>
    <source>
        <strain evidence="2">Expedition CK06-06</strain>
    </source>
</reference>
<proteinExistence type="predicted"/>
<gene>
    <name evidence="2" type="ORF">S03H2_29583</name>
</gene>
<dbReference type="InterPro" id="IPR007527">
    <property type="entry name" value="Znf_SWIM"/>
</dbReference>
<evidence type="ECO:0000313" key="2">
    <source>
        <dbReference type="EMBL" id="GAH49732.1"/>
    </source>
</evidence>
<accession>X1FXJ6</accession>
<dbReference type="GO" id="GO:0008270">
    <property type="term" value="F:zinc ion binding"/>
    <property type="evidence" value="ECO:0007669"/>
    <property type="project" value="InterPro"/>
</dbReference>
<sequence>KHFKDYNYMLFVETKKLEAEEYEETFERKIFETTKELINCNYQVSIYNKKRTLGHIIFHRERELQGVIKEYKKFQEWEKWKKEEKELNKEWKFKSNSNPEKTYQVKYKKYNGKYILSCSCPVWVFNHRKDRTCKHTDAIVEMGNEYSINKMEVC</sequence>
<name>X1FXJ6_9ZZZZ</name>
<organism evidence="2">
    <name type="scientific">marine sediment metagenome</name>
    <dbReference type="NCBI Taxonomy" id="412755"/>
    <lineage>
        <taxon>unclassified sequences</taxon>
        <taxon>metagenomes</taxon>
        <taxon>ecological metagenomes</taxon>
    </lineage>
</organism>
<feature type="domain" description="SWIM-type" evidence="1">
    <location>
        <begin position="103"/>
        <end position="144"/>
    </location>
</feature>
<dbReference type="EMBL" id="BARU01017866">
    <property type="protein sequence ID" value="GAH49732.1"/>
    <property type="molecule type" value="Genomic_DNA"/>
</dbReference>